<keyword evidence="2" id="KW-1185">Reference proteome</keyword>
<gene>
    <name evidence="1" type="ORF">CEXT_396961</name>
</gene>
<dbReference type="AlphaFoldDB" id="A0AAV4QAY0"/>
<accession>A0AAV4QAY0</accession>
<evidence type="ECO:0000313" key="2">
    <source>
        <dbReference type="Proteomes" id="UP001054945"/>
    </source>
</evidence>
<dbReference type="EMBL" id="BPLR01005847">
    <property type="protein sequence ID" value="GIY05469.1"/>
    <property type="molecule type" value="Genomic_DNA"/>
</dbReference>
<reference evidence="1 2" key="1">
    <citation type="submission" date="2021-06" db="EMBL/GenBank/DDBJ databases">
        <title>Caerostris extrusa draft genome.</title>
        <authorList>
            <person name="Kono N."/>
            <person name="Arakawa K."/>
        </authorList>
    </citation>
    <scope>NUCLEOTIDE SEQUENCE [LARGE SCALE GENOMIC DNA]</scope>
</reference>
<proteinExistence type="predicted"/>
<dbReference type="Proteomes" id="UP001054945">
    <property type="component" value="Unassembled WGS sequence"/>
</dbReference>
<evidence type="ECO:0000313" key="1">
    <source>
        <dbReference type="EMBL" id="GIY05469.1"/>
    </source>
</evidence>
<comment type="caution">
    <text evidence="1">The sequence shown here is derived from an EMBL/GenBank/DDBJ whole genome shotgun (WGS) entry which is preliminary data.</text>
</comment>
<sequence>MTLIGRSGDACRRGVAGLFFVLRREIVLIASVICGIPCWQQREGPDNPFLGVAGLHSSFVLSDRCARDSRRLIVAEPTLFF</sequence>
<organism evidence="1 2">
    <name type="scientific">Caerostris extrusa</name>
    <name type="common">Bark spider</name>
    <name type="synonym">Caerostris bankana</name>
    <dbReference type="NCBI Taxonomy" id="172846"/>
    <lineage>
        <taxon>Eukaryota</taxon>
        <taxon>Metazoa</taxon>
        <taxon>Ecdysozoa</taxon>
        <taxon>Arthropoda</taxon>
        <taxon>Chelicerata</taxon>
        <taxon>Arachnida</taxon>
        <taxon>Araneae</taxon>
        <taxon>Araneomorphae</taxon>
        <taxon>Entelegynae</taxon>
        <taxon>Araneoidea</taxon>
        <taxon>Araneidae</taxon>
        <taxon>Caerostris</taxon>
    </lineage>
</organism>
<protein>
    <submittedName>
        <fullName evidence="1">Uncharacterized protein</fullName>
    </submittedName>
</protein>
<name>A0AAV4QAY0_CAEEX</name>